<gene>
    <name evidence="1" type="ORF">DDB_G0271070</name>
</gene>
<accession>Q55BX8</accession>
<dbReference type="PaxDb" id="44689-DDB0216763"/>
<dbReference type="KEGG" id="ddi:DDB_G0271070"/>
<evidence type="ECO:0000313" key="2">
    <source>
        <dbReference type="Proteomes" id="UP000002195"/>
    </source>
</evidence>
<organism evidence="1 2">
    <name type="scientific">Dictyostelium discoideum</name>
    <name type="common">Social amoeba</name>
    <dbReference type="NCBI Taxonomy" id="44689"/>
    <lineage>
        <taxon>Eukaryota</taxon>
        <taxon>Amoebozoa</taxon>
        <taxon>Evosea</taxon>
        <taxon>Eumycetozoa</taxon>
        <taxon>Dictyostelia</taxon>
        <taxon>Dictyosteliales</taxon>
        <taxon>Dictyosteliaceae</taxon>
        <taxon>Dictyostelium</taxon>
    </lineage>
</organism>
<dbReference type="InParanoid" id="Q55BX8"/>
<protein>
    <submittedName>
        <fullName evidence="1">Uncharacterized protein</fullName>
    </submittedName>
</protein>
<dbReference type="eggNOG" id="ENOG502RIJN">
    <property type="taxonomic scope" value="Eukaryota"/>
</dbReference>
<dbReference type="Proteomes" id="UP000002195">
    <property type="component" value="Unassembled WGS sequence"/>
</dbReference>
<keyword evidence="2" id="KW-1185">Reference proteome</keyword>
<dbReference type="HOGENOM" id="CLU_2502632_0_0_1"/>
<dbReference type="EMBL" id="AAFI02000005">
    <property type="protein sequence ID" value="EAL72885.1"/>
    <property type="molecule type" value="Genomic_DNA"/>
</dbReference>
<dbReference type="AlphaFoldDB" id="Q55BX8"/>
<dbReference type="GeneID" id="8617677"/>
<dbReference type="dictyBase" id="DDB_G0271070"/>
<evidence type="ECO:0000313" key="1">
    <source>
        <dbReference type="EMBL" id="EAL72885.1"/>
    </source>
</evidence>
<reference evidence="1 2" key="1">
    <citation type="journal article" date="2005" name="Nature">
        <title>The genome of the social amoeba Dictyostelium discoideum.</title>
        <authorList>
            <consortium name="The Dictyostelium discoideum Sequencing Consortium"/>
            <person name="Eichinger L."/>
            <person name="Pachebat J.A."/>
            <person name="Glockner G."/>
            <person name="Rajandream M.A."/>
            <person name="Sucgang R."/>
            <person name="Berriman M."/>
            <person name="Song J."/>
            <person name="Olsen R."/>
            <person name="Szafranski K."/>
            <person name="Xu Q."/>
            <person name="Tunggal B."/>
            <person name="Kummerfeld S."/>
            <person name="Madera M."/>
            <person name="Konfortov B.A."/>
            <person name="Rivero F."/>
            <person name="Bankier A.T."/>
            <person name="Lehmann R."/>
            <person name="Hamlin N."/>
            <person name="Davies R."/>
            <person name="Gaudet P."/>
            <person name="Fey P."/>
            <person name="Pilcher K."/>
            <person name="Chen G."/>
            <person name="Saunders D."/>
            <person name="Sodergren E."/>
            <person name="Davis P."/>
            <person name="Kerhornou A."/>
            <person name="Nie X."/>
            <person name="Hall N."/>
            <person name="Anjard C."/>
            <person name="Hemphill L."/>
            <person name="Bason N."/>
            <person name="Farbrother P."/>
            <person name="Desany B."/>
            <person name="Just E."/>
            <person name="Morio T."/>
            <person name="Rost R."/>
            <person name="Churcher C."/>
            <person name="Cooper J."/>
            <person name="Haydock S."/>
            <person name="van Driessche N."/>
            <person name="Cronin A."/>
            <person name="Goodhead I."/>
            <person name="Muzny D."/>
            <person name="Mourier T."/>
            <person name="Pain A."/>
            <person name="Lu M."/>
            <person name="Harper D."/>
            <person name="Lindsay R."/>
            <person name="Hauser H."/>
            <person name="James K."/>
            <person name="Quiles M."/>
            <person name="Madan Babu M."/>
            <person name="Saito T."/>
            <person name="Buchrieser C."/>
            <person name="Wardroper A."/>
            <person name="Felder M."/>
            <person name="Thangavelu M."/>
            <person name="Johnson D."/>
            <person name="Knights A."/>
            <person name="Loulseged H."/>
            <person name="Mungall K."/>
            <person name="Oliver K."/>
            <person name="Price C."/>
            <person name="Quail M.A."/>
            <person name="Urushihara H."/>
            <person name="Hernandez J."/>
            <person name="Rabbinowitsch E."/>
            <person name="Steffen D."/>
            <person name="Sanders M."/>
            <person name="Ma J."/>
            <person name="Kohara Y."/>
            <person name="Sharp S."/>
            <person name="Simmonds M."/>
            <person name="Spiegler S."/>
            <person name="Tivey A."/>
            <person name="Sugano S."/>
            <person name="White B."/>
            <person name="Walker D."/>
            <person name="Woodward J."/>
            <person name="Winckler T."/>
            <person name="Tanaka Y."/>
            <person name="Shaulsky G."/>
            <person name="Schleicher M."/>
            <person name="Weinstock G."/>
            <person name="Rosenthal A."/>
            <person name="Cox E.C."/>
            <person name="Chisholm R.L."/>
            <person name="Gibbs R."/>
            <person name="Loomis W.F."/>
            <person name="Platzer M."/>
            <person name="Kay R.R."/>
            <person name="Williams J."/>
            <person name="Dear P.H."/>
            <person name="Noegel A.A."/>
            <person name="Barrell B."/>
            <person name="Kuspa A."/>
        </authorList>
    </citation>
    <scope>NUCLEOTIDE SEQUENCE [LARGE SCALE GENOMIC DNA]</scope>
    <source>
        <strain evidence="1 2">AX4</strain>
    </source>
</reference>
<dbReference type="SMR" id="Q55BX8"/>
<comment type="caution">
    <text evidence="1">The sequence shown here is derived from an EMBL/GenBank/DDBJ whole genome shotgun (WGS) entry which is preliminary data.</text>
</comment>
<dbReference type="VEuPathDB" id="AmoebaDB:DDB_G0271070"/>
<name>Q55BX8_DICDI</name>
<dbReference type="FunCoup" id="Q55BX8">
    <property type="interactions" value="877"/>
</dbReference>
<sequence length="86" mass="10194">MTSIISKVISEVFVEFNESIGKQAIFFLTNLIKQCTNLDEMKQEFIIFCKDNSLIEKDSDIEKTFREIINNLKKRKMNCIYHQIIQ</sequence>
<proteinExistence type="predicted"/>
<dbReference type="RefSeq" id="XP_646703.1">
    <property type="nucleotide sequence ID" value="XM_641611.1"/>
</dbReference>
<dbReference type="OMA" id="EIFIEFN"/>